<dbReference type="SUPFAM" id="SSF52283">
    <property type="entry name" value="Formate/glycerate dehydrogenase catalytic domain-like"/>
    <property type="match status" value="1"/>
</dbReference>
<evidence type="ECO:0000259" key="5">
    <source>
        <dbReference type="Pfam" id="PF02826"/>
    </source>
</evidence>
<dbReference type="InterPro" id="IPR029752">
    <property type="entry name" value="D-isomer_DH_CS1"/>
</dbReference>
<dbReference type="SUPFAM" id="SSF51735">
    <property type="entry name" value="NAD(P)-binding Rossmann-fold domains"/>
    <property type="match status" value="1"/>
</dbReference>
<dbReference type="Gene3D" id="3.40.50.720">
    <property type="entry name" value="NAD(P)-binding Rossmann-like Domain"/>
    <property type="match status" value="2"/>
</dbReference>
<proteinExistence type="inferred from homology"/>
<name>A0A8I0GEH1_9ACTO</name>
<sequence length="332" mass="36393">MRIFAYDANAGEIEFYREFERDHPDVEVVEFFGYPTIDDFTDTHVDVVSTSGAPFGADLIEAAAKAGCRYVCARSIGYDNIDLEAAARCGMRVSNVTYSPHSVAEYTVMMMLMVLRKIRPMLRRFDAQDFRTDGLEGGELAGRTVGIIGAGNIGATLARCLSGFGCEILATDPYPRPDLDTIVTYVDLDELLRRSDVVTIHMALSEQTRHLIDRDALAQMKPDAILINCARGPMVDTAALVDALAEGRLAGAGLDVVEGEEAFSYRDLPTHIVDDVAFARLRAMPNVVVTSHMAYLTREVVRETVQRGFGHALMFAAGEDVPFEIALPDVAD</sequence>
<comment type="caution">
    <text evidence="6">The sequence shown here is derived from an EMBL/GenBank/DDBJ whole genome shotgun (WGS) entry which is preliminary data.</text>
</comment>
<evidence type="ECO:0000256" key="2">
    <source>
        <dbReference type="ARBA" id="ARBA00023027"/>
    </source>
</evidence>
<dbReference type="InterPro" id="IPR058205">
    <property type="entry name" value="D-LDH-like"/>
</dbReference>
<dbReference type="InterPro" id="IPR036291">
    <property type="entry name" value="NAD(P)-bd_dom_sf"/>
</dbReference>
<dbReference type="Pfam" id="PF00389">
    <property type="entry name" value="2-Hacid_dh"/>
    <property type="match status" value="1"/>
</dbReference>
<dbReference type="InterPro" id="IPR006139">
    <property type="entry name" value="D-isomer_2_OHA_DH_cat_dom"/>
</dbReference>
<dbReference type="Pfam" id="PF02826">
    <property type="entry name" value="2-Hacid_dh_C"/>
    <property type="match status" value="1"/>
</dbReference>
<feature type="domain" description="D-isomer specific 2-hydroxyacid dehydrogenase catalytic" evidence="4">
    <location>
        <begin position="10"/>
        <end position="322"/>
    </location>
</feature>
<evidence type="ECO:0000256" key="3">
    <source>
        <dbReference type="RuleBase" id="RU003719"/>
    </source>
</evidence>
<evidence type="ECO:0000313" key="7">
    <source>
        <dbReference type="Proteomes" id="UP000627538"/>
    </source>
</evidence>
<dbReference type="PANTHER" id="PTHR43026">
    <property type="entry name" value="2-HYDROXYACID DEHYDROGENASE HOMOLOG 1-RELATED"/>
    <property type="match status" value="1"/>
</dbReference>
<keyword evidence="3" id="KW-0560">Oxidoreductase</keyword>
<reference evidence="6 7" key="1">
    <citation type="submission" date="2020-08" db="EMBL/GenBank/DDBJ databases">
        <title>Winkia gen. nov., sp. nov., isolated from faeces of the Anser albifrons in China.</title>
        <authorList>
            <person name="Liu Q."/>
        </authorList>
    </citation>
    <scope>NUCLEOTIDE SEQUENCE [LARGE SCALE GENOMIC DNA]</scope>
    <source>
        <strain evidence="6 7">C62</strain>
    </source>
</reference>
<dbReference type="PANTHER" id="PTHR43026:SF1">
    <property type="entry name" value="2-HYDROXYACID DEHYDROGENASE HOMOLOG 1-RELATED"/>
    <property type="match status" value="1"/>
</dbReference>
<dbReference type="PROSITE" id="PS00065">
    <property type="entry name" value="D_2_HYDROXYACID_DH_1"/>
    <property type="match status" value="1"/>
</dbReference>
<protein>
    <submittedName>
        <fullName evidence="6">Lactate dehydrogenase</fullName>
    </submittedName>
</protein>
<dbReference type="InterPro" id="IPR006140">
    <property type="entry name" value="D-isomer_DH_NAD-bd"/>
</dbReference>
<feature type="domain" description="D-isomer specific 2-hydroxyacid dehydrogenase NAD-binding" evidence="5">
    <location>
        <begin position="108"/>
        <end position="294"/>
    </location>
</feature>
<organism evidence="6 7">
    <name type="scientific">Nanchangia anserum</name>
    <dbReference type="NCBI Taxonomy" id="2692125"/>
    <lineage>
        <taxon>Bacteria</taxon>
        <taxon>Bacillati</taxon>
        <taxon>Actinomycetota</taxon>
        <taxon>Actinomycetes</taxon>
        <taxon>Actinomycetales</taxon>
        <taxon>Actinomycetaceae</taxon>
        <taxon>Nanchangia</taxon>
    </lineage>
</organism>
<evidence type="ECO:0000313" key="6">
    <source>
        <dbReference type="EMBL" id="MBD3689367.1"/>
    </source>
</evidence>
<dbReference type="RefSeq" id="WP_191071419.1">
    <property type="nucleotide sequence ID" value="NZ_JACRUO010000001.1"/>
</dbReference>
<keyword evidence="2" id="KW-0520">NAD</keyword>
<dbReference type="EMBL" id="JACRUO010000001">
    <property type="protein sequence ID" value="MBD3689367.1"/>
    <property type="molecule type" value="Genomic_DNA"/>
</dbReference>
<accession>A0A8I0GEH1</accession>
<dbReference type="GO" id="GO:0051287">
    <property type="term" value="F:NAD binding"/>
    <property type="evidence" value="ECO:0007669"/>
    <property type="project" value="InterPro"/>
</dbReference>
<evidence type="ECO:0000256" key="1">
    <source>
        <dbReference type="ARBA" id="ARBA00005854"/>
    </source>
</evidence>
<comment type="similarity">
    <text evidence="1 3">Belongs to the D-isomer specific 2-hydroxyacid dehydrogenase family.</text>
</comment>
<dbReference type="Proteomes" id="UP000627538">
    <property type="component" value="Unassembled WGS sequence"/>
</dbReference>
<dbReference type="GO" id="GO:0008720">
    <property type="term" value="F:D-lactate dehydrogenase (NAD+) activity"/>
    <property type="evidence" value="ECO:0007669"/>
    <property type="project" value="TreeGrafter"/>
</dbReference>
<dbReference type="AlphaFoldDB" id="A0A8I0GEH1"/>
<keyword evidence="7" id="KW-1185">Reference proteome</keyword>
<gene>
    <name evidence="6" type="ORF">H8R10_03870</name>
</gene>
<evidence type="ECO:0000259" key="4">
    <source>
        <dbReference type="Pfam" id="PF00389"/>
    </source>
</evidence>